<evidence type="ECO:0000256" key="1">
    <source>
        <dbReference type="ARBA" id="ARBA00023002"/>
    </source>
</evidence>
<dbReference type="InterPro" id="IPR045010">
    <property type="entry name" value="MDR_fam"/>
</dbReference>
<dbReference type="InterPro" id="IPR013149">
    <property type="entry name" value="ADH-like_C"/>
</dbReference>
<accession>A0ABV6FGJ4</accession>
<dbReference type="CDD" id="cd05288">
    <property type="entry name" value="PGDH"/>
    <property type="match status" value="1"/>
</dbReference>
<dbReference type="Proteomes" id="UP001589773">
    <property type="component" value="Unassembled WGS sequence"/>
</dbReference>
<organism evidence="3 4">
    <name type="scientific">Massilia consociata</name>
    <dbReference type="NCBI Taxonomy" id="760117"/>
    <lineage>
        <taxon>Bacteria</taxon>
        <taxon>Pseudomonadati</taxon>
        <taxon>Pseudomonadota</taxon>
        <taxon>Betaproteobacteria</taxon>
        <taxon>Burkholderiales</taxon>
        <taxon>Oxalobacteraceae</taxon>
        <taxon>Telluria group</taxon>
        <taxon>Massilia</taxon>
    </lineage>
</organism>
<dbReference type="Pfam" id="PF16884">
    <property type="entry name" value="ADH_N_2"/>
    <property type="match status" value="1"/>
</dbReference>
<dbReference type="Pfam" id="PF00107">
    <property type="entry name" value="ADH_zinc_N"/>
    <property type="match status" value="1"/>
</dbReference>
<dbReference type="InterPro" id="IPR041694">
    <property type="entry name" value="ADH_N_2"/>
</dbReference>
<evidence type="ECO:0000313" key="4">
    <source>
        <dbReference type="Proteomes" id="UP001589773"/>
    </source>
</evidence>
<sequence length="343" mass="36797">MTNAFPPNQQFRLAARPVGLPRREDWLFHEEAVAEPAEGGIVVKVLYLSLDPAMRGWMNEGKSYIRPVAIGEVMRAGGLGIVIASKSPRFKVGDYVAGGTGVQRYWAGSADDKAAAFTKIDPSLAPPTAWLNTLGMPGMTAFFGLREVGQPKPGETVVVSGAAGAVGMTVGQVARQMGCRVVGIAGGEDKCRFVVGQLGFDACIDYKAGPVHAALKEHCPQGVDVYFDNVGGEILDAVLTRINMKARIVICGAISQYNTTSQVKGPANYLSLLVNRARMEGMVVFDYAPRYPEGVAMLAGWMREGSVKSVEHVTEGFERFPEALLMLFEGRNLGKLVLKVADA</sequence>
<dbReference type="RefSeq" id="WP_379679402.1">
    <property type="nucleotide sequence ID" value="NZ_JBHLWP010000011.1"/>
</dbReference>
<dbReference type="GO" id="GO:0016491">
    <property type="term" value="F:oxidoreductase activity"/>
    <property type="evidence" value="ECO:0007669"/>
    <property type="project" value="UniProtKB-KW"/>
</dbReference>
<dbReference type="EMBL" id="JBHLWP010000011">
    <property type="protein sequence ID" value="MFC0252611.1"/>
    <property type="molecule type" value="Genomic_DNA"/>
</dbReference>
<protein>
    <submittedName>
        <fullName evidence="3">NADP-dependent oxidoreductase</fullName>
        <ecNumber evidence="3">1.-.-.-</ecNumber>
    </submittedName>
</protein>
<dbReference type="PANTHER" id="PTHR43205">
    <property type="entry name" value="PROSTAGLANDIN REDUCTASE"/>
    <property type="match status" value="1"/>
</dbReference>
<dbReference type="InterPro" id="IPR011032">
    <property type="entry name" value="GroES-like_sf"/>
</dbReference>
<dbReference type="InterPro" id="IPR036291">
    <property type="entry name" value="NAD(P)-bd_dom_sf"/>
</dbReference>
<dbReference type="InterPro" id="IPR020843">
    <property type="entry name" value="ER"/>
</dbReference>
<dbReference type="EC" id="1.-.-.-" evidence="3"/>
<evidence type="ECO:0000259" key="2">
    <source>
        <dbReference type="SMART" id="SM00829"/>
    </source>
</evidence>
<evidence type="ECO:0000313" key="3">
    <source>
        <dbReference type="EMBL" id="MFC0252611.1"/>
    </source>
</evidence>
<keyword evidence="1 3" id="KW-0560">Oxidoreductase</keyword>
<name>A0ABV6FGJ4_9BURK</name>
<proteinExistence type="predicted"/>
<reference evidence="3 4" key="1">
    <citation type="submission" date="2024-09" db="EMBL/GenBank/DDBJ databases">
        <authorList>
            <person name="Sun Q."/>
            <person name="Mori K."/>
        </authorList>
    </citation>
    <scope>NUCLEOTIDE SEQUENCE [LARGE SCALE GENOMIC DNA]</scope>
    <source>
        <strain evidence="3 4">CCM 7792</strain>
    </source>
</reference>
<feature type="domain" description="Enoyl reductase (ER)" evidence="2">
    <location>
        <begin position="19"/>
        <end position="338"/>
    </location>
</feature>
<dbReference type="SUPFAM" id="SSF50129">
    <property type="entry name" value="GroES-like"/>
    <property type="match status" value="1"/>
</dbReference>
<dbReference type="SMART" id="SM00829">
    <property type="entry name" value="PKS_ER"/>
    <property type="match status" value="1"/>
</dbReference>
<comment type="caution">
    <text evidence="3">The sequence shown here is derived from an EMBL/GenBank/DDBJ whole genome shotgun (WGS) entry which is preliminary data.</text>
</comment>
<dbReference type="Gene3D" id="3.90.180.10">
    <property type="entry name" value="Medium-chain alcohol dehydrogenases, catalytic domain"/>
    <property type="match status" value="1"/>
</dbReference>
<dbReference type="Gene3D" id="3.40.50.720">
    <property type="entry name" value="NAD(P)-binding Rossmann-like Domain"/>
    <property type="match status" value="1"/>
</dbReference>
<gene>
    <name evidence="3" type="ORF">ACFFJK_11995</name>
</gene>
<dbReference type="SUPFAM" id="SSF51735">
    <property type="entry name" value="NAD(P)-binding Rossmann-fold domains"/>
    <property type="match status" value="1"/>
</dbReference>
<keyword evidence="4" id="KW-1185">Reference proteome</keyword>
<dbReference type="PANTHER" id="PTHR43205:SF7">
    <property type="entry name" value="PROSTAGLANDIN REDUCTASE 1"/>
    <property type="match status" value="1"/>
</dbReference>